<dbReference type="GO" id="GO:0043822">
    <property type="term" value="F:ribonuclease M5 activity"/>
    <property type="evidence" value="ECO:0007669"/>
    <property type="project" value="TreeGrafter"/>
</dbReference>
<evidence type="ECO:0000256" key="1">
    <source>
        <dbReference type="SAM" id="MobiDB-lite"/>
    </source>
</evidence>
<dbReference type="RefSeq" id="XP_007510256.1">
    <property type="nucleotide sequence ID" value="XM_007510194.1"/>
</dbReference>
<dbReference type="GO" id="GO:0006364">
    <property type="term" value="P:rRNA processing"/>
    <property type="evidence" value="ECO:0007669"/>
    <property type="project" value="TreeGrafter"/>
</dbReference>
<dbReference type="GeneID" id="19012919"/>
<dbReference type="InterPro" id="IPR006171">
    <property type="entry name" value="TOPRIM_dom"/>
</dbReference>
<accession>K8EKN4</accession>
<sequence length="359" mass="40490">MVSLSFSSSSRVSFSLREEGKRTTTATSRNNKNAPVFWRQNPRRLNRCYCFKEEEEKKTKYEPPSLIVVVEGVNDAKRVRKALNVAHPNAVFAMRGSYFDVKANKWKIQPNIVRAVERNAGWLKEEERGSDGERRGIVEAEEVIVFTDPDVAGRQYRQNFIQYLPRAKHAFVSRYRARCKKKTKWHEVNDCGVEFATDGAIRVAVKEARAPRTIKATTSGSRSETTTATATTTEGLLEWMTVDDMERRGLKGTTKAGVLGVSSKRLRQVLGNVLGIGDCDAKQMQRQLNMFFSSEEFERAMETSLELLESGEADACDFHDVNDDDALESNKENEDGFEEDFGFDANAYIPPGQAPPGFE</sequence>
<gene>
    <name evidence="3" type="ordered locus">Bathy11g02390</name>
</gene>
<dbReference type="STRING" id="41875.K8EKN4"/>
<feature type="region of interest" description="Disordered" evidence="1">
    <location>
        <begin position="323"/>
        <end position="359"/>
    </location>
</feature>
<dbReference type="Pfam" id="PF13331">
    <property type="entry name" value="DUF4093"/>
    <property type="match status" value="1"/>
</dbReference>
<evidence type="ECO:0000313" key="3">
    <source>
        <dbReference type="EMBL" id="CCO18601.1"/>
    </source>
</evidence>
<dbReference type="SUPFAM" id="SSF110455">
    <property type="entry name" value="Toprim domain"/>
    <property type="match status" value="1"/>
</dbReference>
<dbReference type="KEGG" id="bpg:Bathy11g02390"/>
<dbReference type="PROSITE" id="PS50880">
    <property type="entry name" value="TOPRIM"/>
    <property type="match status" value="1"/>
</dbReference>
<organism evidence="3 4">
    <name type="scientific">Bathycoccus prasinos</name>
    <dbReference type="NCBI Taxonomy" id="41875"/>
    <lineage>
        <taxon>Eukaryota</taxon>
        <taxon>Viridiplantae</taxon>
        <taxon>Chlorophyta</taxon>
        <taxon>Mamiellophyceae</taxon>
        <taxon>Mamiellales</taxon>
        <taxon>Bathycoccaceae</taxon>
        <taxon>Bathycoccus</taxon>
    </lineage>
</organism>
<dbReference type="Proteomes" id="UP000198341">
    <property type="component" value="Chromosome 11"/>
</dbReference>
<dbReference type="Gene3D" id="3.40.1360.10">
    <property type="match status" value="1"/>
</dbReference>
<dbReference type="Pfam" id="PF01751">
    <property type="entry name" value="Toprim"/>
    <property type="match status" value="1"/>
</dbReference>
<feature type="domain" description="Toprim" evidence="2">
    <location>
        <begin position="65"/>
        <end position="182"/>
    </location>
</feature>
<dbReference type="AlphaFoldDB" id="K8EKN4"/>
<proteinExistence type="predicted"/>
<name>K8EKN4_9CHLO</name>
<dbReference type="OrthoDB" id="536870at2759"/>
<protein>
    <submittedName>
        <fullName evidence="3">Ribonuclease M5</fullName>
    </submittedName>
</protein>
<dbReference type="PANTHER" id="PTHR39156:SF1">
    <property type="entry name" value="RIBONUCLEASE M5"/>
    <property type="match status" value="1"/>
</dbReference>
<evidence type="ECO:0000259" key="2">
    <source>
        <dbReference type="PROSITE" id="PS50880"/>
    </source>
</evidence>
<keyword evidence="4" id="KW-1185">Reference proteome</keyword>
<dbReference type="EMBL" id="FO082268">
    <property type="protein sequence ID" value="CCO18601.1"/>
    <property type="molecule type" value="Genomic_DNA"/>
</dbReference>
<dbReference type="InterPro" id="IPR025156">
    <property type="entry name" value="RNase_M5_C"/>
</dbReference>
<dbReference type="PANTHER" id="PTHR39156">
    <property type="entry name" value="RIBONUCLEASE M5"/>
    <property type="match status" value="1"/>
</dbReference>
<reference evidence="3 4" key="1">
    <citation type="submission" date="2011-10" db="EMBL/GenBank/DDBJ databases">
        <authorList>
            <person name="Genoscope - CEA"/>
        </authorList>
    </citation>
    <scope>NUCLEOTIDE SEQUENCE [LARGE SCALE GENOMIC DNA]</scope>
    <source>
        <strain evidence="3 4">RCC 1105</strain>
    </source>
</reference>
<evidence type="ECO:0000313" key="4">
    <source>
        <dbReference type="Proteomes" id="UP000198341"/>
    </source>
</evidence>